<feature type="domain" description="AAA+ ATPase" evidence="1">
    <location>
        <begin position="116"/>
        <end position="248"/>
    </location>
</feature>
<evidence type="ECO:0000313" key="2">
    <source>
        <dbReference type="EMBL" id="SIT21852.1"/>
    </source>
</evidence>
<evidence type="ECO:0000313" key="3">
    <source>
        <dbReference type="Proteomes" id="UP000186221"/>
    </source>
</evidence>
<dbReference type="OrthoDB" id="7438987at2"/>
<keyword evidence="3" id="KW-1185">Reference proteome</keyword>
<dbReference type="Proteomes" id="UP000186221">
    <property type="component" value="Unassembled WGS sequence"/>
</dbReference>
<reference evidence="3" key="1">
    <citation type="submission" date="2017-01" db="EMBL/GenBank/DDBJ databases">
        <authorList>
            <person name="Varghese N."/>
            <person name="Submissions S."/>
        </authorList>
    </citation>
    <scope>NUCLEOTIDE SEQUENCE [LARGE SCALE GENOMIC DNA]</scope>
    <source>
        <strain evidence="3">DSM 19945</strain>
    </source>
</reference>
<dbReference type="SMART" id="SM00382">
    <property type="entry name" value="AAA"/>
    <property type="match status" value="1"/>
</dbReference>
<name>A0A1N7QG62_9RHOB</name>
<dbReference type="EMBL" id="FTOG01000018">
    <property type="protein sequence ID" value="SIT21852.1"/>
    <property type="molecule type" value="Genomic_DNA"/>
</dbReference>
<dbReference type="PANTHER" id="PTHR23077:SF198">
    <property type="entry name" value="ATP-DEPENDENT ZINC METALLOPROTEASE FTSH"/>
    <property type="match status" value="1"/>
</dbReference>
<organism evidence="2 3">
    <name type="scientific">Rhodobacter aestuarii</name>
    <dbReference type="NCBI Taxonomy" id="453582"/>
    <lineage>
        <taxon>Bacteria</taxon>
        <taxon>Pseudomonadati</taxon>
        <taxon>Pseudomonadota</taxon>
        <taxon>Alphaproteobacteria</taxon>
        <taxon>Rhodobacterales</taxon>
        <taxon>Rhodobacter group</taxon>
        <taxon>Rhodobacter</taxon>
    </lineage>
</organism>
<dbReference type="Pfam" id="PF00004">
    <property type="entry name" value="AAA"/>
    <property type="match status" value="1"/>
</dbReference>
<dbReference type="CDD" id="cd19481">
    <property type="entry name" value="RecA-like_protease"/>
    <property type="match status" value="1"/>
</dbReference>
<dbReference type="InterPro" id="IPR003593">
    <property type="entry name" value="AAA+_ATPase"/>
</dbReference>
<dbReference type="STRING" id="453582.SAMN05421580_11813"/>
<accession>A0A1N7QG62</accession>
<proteinExistence type="predicted"/>
<dbReference type="AlphaFoldDB" id="A0A1N7QG62"/>
<gene>
    <name evidence="2" type="ORF">SAMN05421580_11813</name>
</gene>
<dbReference type="RefSeq" id="WP_076486452.1">
    <property type="nucleotide sequence ID" value="NZ_FTOG01000018.1"/>
</dbReference>
<dbReference type="PANTHER" id="PTHR23077">
    <property type="entry name" value="AAA-FAMILY ATPASE"/>
    <property type="match status" value="1"/>
</dbReference>
<dbReference type="Gene3D" id="3.40.50.300">
    <property type="entry name" value="P-loop containing nucleotide triphosphate hydrolases"/>
    <property type="match status" value="1"/>
</dbReference>
<dbReference type="InterPro" id="IPR003959">
    <property type="entry name" value="ATPase_AAA_core"/>
</dbReference>
<dbReference type="GO" id="GO:0005524">
    <property type="term" value="F:ATP binding"/>
    <property type="evidence" value="ECO:0007669"/>
    <property type="project" value="InterPro"/>
</dbReference>
<evidence type="ECO:0000259" key="1">
    <source>
        <dbReference type="SMART" id="SM00382"/>
    </source>
</evidence>
<dbReference type="GO" id="GO:0016887">
    <property type="term" value="F:ATP hydrolysis activity"/>
    <property type="evidence" value="ECO:0007669"/>
    <property type="project" value="InterPro"/>
</dbReference>
<sequence length="332" mass="37324">MARGELMKKLITSYGRDDKFRTVVEQIIGEEERKGNRVLAGSLRKSLDRLGEGSTQTAPASKLLPFPDEARDFIQRVEPQRTPAELHLSHENKELFAGIIREFRQADRLHRHGLEVRSKLLFCGPPGTGKTMCAEVFAGELGLPFFHVRLDSLVSSYLGETATNIRKTFEFARRQPCVLFFDEFDALARSREEPTETGELRRVVNSLLMFIEQIEPGGFLIAATNLAGQLDQAIWRRFDEVVWFDLPNARMIEAYLRHAFRNVATSIDPAIYIDRLTGCSYAELARITQQAIKLSILDGNTGVTDGHLRSALRNSERRRARACEGGAGATSV</sequence>
<dbReference type="InterPro" id="IPR050168">
    <property type="entry name" value="AAA_ATPase_domain"/>
</dbReference>
<dbReference type="SUPFAM" id="SSF52540">
    <property type="entry name" value="P-loop containing nucleoside triphosphate hydrolases"/>
    <property type="match status" value="1"/>
</dbReference>
<dbReference type="InterPro" id="IPR027417">
    <property type="entry name" value="P-loop_NTPase"/>
</dbReference>
<protein>
    <submittedName>
        <fullName evidence="2">ATPase family associated with various cellular activities (AAA)</fullName>
    </submittedName>
</protein>